<proteinExistence type="predicted"/>
<comment type="caution">
    <text evidence="1">The sequence shown here is derived from an EMBL/GenBank/DDBJ whole genome shotgun (WGS) entry which is preliminary data.</text>
</comment>
<evidence type="ECO:0000313" key="1">
    <source>
        <dbReference type="EMBL" id="RPF56525.1"/>
    </source>
</evidence>
<accession>A0A3N5CCD7</accession>
<dbReference type="AlphaFoldDB" id="A0A3N5CCD7"/>
<name>A0A3N5CCD7_9BACL</name>
<keyword evidence="2" id="KW-1185">Reference proteome</keyword>
<sequence>MRSVWEITINNEKYKMNFDSYTSIYNVHDTREEEILLNIHEFFQPRKSKENEVLIYDSLNDISLNNKTYQSFYWDNNTLFEEFKLASSSTMNKALQRNLSEDIDVGMYLNTINSLLDESIGNIQESTPIKVEHVDFKKLLKMIYFDLNESDQFKGYFEKLKLVLPMLVEEVKKSAKSTPLIILNHPESYLSPKEQKMFKEVLNQLDVTIIVLTESIYFLSDSLEGLNHYSRMRLVLDRNFIEDLYWSAPMEFDEDSINQSLLNIIKLYISKFEVSPVITNYKLSDIILFEPVDIYVCLRYLKHCNYDFEIDFDYSKIPKPLKEYIYHL</sequence>
<evidence type="ECO:0000313" key="2">
    <source>
        <dbReference type="Proteomes" id="UP000277108"/>
    </source>
</evidence>
<dbReference type="EMBL" id="RKRK01000003">
    <property type="protein sequence ID" value="RPF56525.1"/>
    <property type="molecule type" value="Genomic_DNA"/>
</dbReference>
<gene>
    <name evidence="1" type="ORF">EDD62_1164</name>
</gene>
<protein>
    <submittedName>
        <fullName evidence="1">Uncharacterized protein</fullName>
    </submittedName>
</protein>
<organism evidence="1 2">
    <name type="scientific">Abyssicoccus albus</name>
    <dbReference type="NCBI Taxonomy" id="1817405"/>
    <lineage>
        <taxon>Bacteria</taxon>
        <taxon>Bacillati</taxon>
        <taxon>Bacillota</taxon>
        <taxon>Bacilli</taxon>
        <taxon>Bacillales</taxon>
        <taxon>Abyssicoccaceae</taxon>
    </lineage>
</organism>
<reference evidence="1 2" key="1">
    <citation type="submission" date="2018-11" db="EMBL/GenBank/DDBJ databases">
        <title>Genomic Encyclopedia of Type Strains, Phase IV (KMG-IV): sequencing the most valuable type-strain genomes for metagenomic binning, comparative biology and taxonomic classification.</title>
        <authorList>
            <person name="Goeker M."/>
        </authorList>
    </citation>
    <scope>NUCLEOTIDE SEQUENCE [LARGE SCALE GENOMIC DNA]</scope>
    <source>
        <strain evidence="1 2">DSM 29158</strain>
    </source>
</reference>
<dbReference type="Proteomes" id="UP000277108">
    <property type="component" value="Unassembled WGS sequence"/>
</dbReference>